<dbReference type="InterPro" id="IPR000639">
    <property type="entry name" value="Epox_hydrolase-like"/>
</dbReference>
<proteinExistence type="predicted"/>
<dbReference type="PANTHER" id="PTHR43194">
    <property type="entry name" value="HYDROLASE ALPHA/BETA FOLD FAMILY"/>
    <property type="match status" value="1"/>
</dbReference>
<dbReference type="SUPFAM" id="SSF53474">
    <property type="entry name" value="alpha/beta-Hydrolases"/>
    <property type="match status" value="1"/>
</dbReference>
<accession>A0A1R4I8E9</accession>
<organism evidence="2 3">
    <name type="scientific">Mycetocola reblochoni REB411</name>
    <dbReference type="NCBI Taxonomy" id="1255698"/>
    <lineage>
        <taxon>Bacteria</taxon>
        <taxon>Bacillati</taxon>
        <taxon>Actinomycetota</taxon>
        <taxon>Actinomycetes</taxon>
        <taxon>Micrococcales</taxon>
        <taxon>Microbacteriaceae</taxon>
        <taxon>Mycetocola</taxon>
    </lineage>
</organism>
<protein>
    <submittedName>
        <fullName evidence="2">Putative hydrolase</fullName>
    </submittedName>
</protein>
<dbReference type="OrthoDB" id="3771266at2"/>
<dbReference type="Proteomes" id="UP000196778">
    <property type="component" value="Unassembled WGS sequence"/>
</dbReference>
<dbReference type="PRINTS" id="PR00111">
    <property type="entry name" value="ABHYDROLASE"/>
</dbReference>
<evidence type="ECO:0000313" key="2">
    <source>
        <dbReference type="EMBL" id="SJN16107.1"/>
    </source>
</evidence>
<dbReference type="RefSeq" id="WP_087135708.1">
    <property type="nucleotide sequence ID" value="NZ_FUKR01000003.1"/>
</dbReference>
<evidence type="ECO:0000259" key="1">
    <source>
        <dbReference type="Pfam" id="PF12697"/>
    </source>
</evidence>
<dbReference type="AlphaFoldDB" id="A0A1R4I8E9"/>
<dbReference type="Gene3D" id="3.40.50.1820">
    <property type="entry name" value="alpha/beta hydrolase"/>
    <property type="match status" value="1"/>
</dbReference>
<dbReference type="EMBL" id="FUKR01000003">
    <property type="protein sequence ID" value="SJN16107.1"/>
    <property type="molecule type" value="Genomic_DNA"/>
</dbReference>
<dbReference type="InterPro" id="IPR029058">
    <property type="entry name" value="AB_hydrolase_fold"/>
</dbReference>
<dbReference type="PANTHER" id="PTHR43194:SF2">
    <property type="entry name" value="PEROXISOMAL MEMBRANE PROTEIN LPX1"/>
    <property type="match status" value="1"/>
</dbReference>
<dbReference type="PRINTS" id="PR00412">
    <property type="entry name" value="EPOXHYDRLASE"/>
</dbReference>
<evidence type="ECO:0000313" key="3">
    <source>
        <dbReference type="Proteomes" id="UP000196778"/>
    </source>
</evidence>
<dbReference type="GO" id="GO:0016787">
    <property type="term" value="F:hydrolase activity"/>
    <property type="evidence" value="ECO:0007669"/>
    <property type="project" value="UniProtKB-KW"/>
</dbReference>
<dbReference type="InterPro" id="IPR000073">
    <property type="entry name" value="AB_hydrolase_1"/>
</dbReference>
<dbReference type="Pfam" id="PF12697">
    <property type="entry name" value="Abhydrolase_6"/>
    <property type="match status" value="1"/>
</dbReference>
<keyword evidence="3" id="KW-1185">Reference proteome</keyword>
<gene>
    <name evidence="2" type="ORF">FM119_00365</name>
</gene>
<name>A0A1R4I8E9_9MICO</name>
<keyword evidence="2" id="KW-0378">Hydrolase</keyword>
<reference evidence="3" key="1">
    <citation type="submission" date="2017-02" db="EMBL/GenBank/DDBJ databases">
        <authorList>
            <person name="Dridi B."/>
        </authorList>
    </citation>
    <scope>NUCLEOTIDE SEQUENCE [LARGE SCALE GENOMIC DNA]</scope>
    <source>
        <strain evidence="3">EB411</strain>
    </source>
</reference>
<sequence>MSRSVTTVPLAGCTLHLTDIRPDRPSANGREVLMLHGAGMDGTVWEHQARALAADGHRVVVPDLRGHGASRPAVLPPTAERLLADTAAVVDVLRLDRPVLVGHSLGGNLAQALVRSDPRGFSGLAVLDSAWNAGPLTRAERLALALAGPGLRLVPSRRLAPLLARASAETPPARAACEAAFARLSRDEFLAAWTATTPFLSPDPGHRTPLPLLLVRGDRDRTGTIATSMPSWARAESVAEHVVPGAGHVVMLDAPEATAAVLRGFVETIDGG</sequence>
<feature type="domain" description="AB hydrolase-1" evidence="1">
    <location>
        <begin position="32"/>
        <end position="260"/>
    </location>
</feature>
<dbReference type="InterPro" id="IPR050228">
    <property type="entry name" value="Carboxylesterase_BioH"/>
</dbReference>